<evidence type="ECO:0000256" key="1">
    <source>
        <dbReference type="ARBA" id="ARBA00005953"/>
    </source>
</evidence>
<dbReference type="InterPro" id="IPR029069">
    <property type="entry name" value="HotDog_dom_sf"/>
</dbReference>
<dbReference type="InterPro" id="IPR050563">
    <property type="entry name" value="4-hydroxybenzoyl-CoA_TE"/>
</dbReference>
<comment type="similarity">
    <text evidence="1">Belongs to the 4-hydroxybenzoyl-CoA thioesterase family.</text>
</comment>
<dbReference type="PANTHER" id="PTHR31793:SF27">
    <property type="entry name" value="NOVEL THIOESTERASE SUPERFAMILY DOMAIN AND SAPOSIN A-TYPE DOMAIN CONTAINING PROTEIN (0610012H03RIK)"/>
    <property type="match status" value="1"/>
</dbReference>
<dbReference type="Gene3D" id="3.10.129.10">
    <property type="entry name" value="Hotdog Thioesterase"/>
    <property type="match status" value="1"/>
</dbReference>
<dbReference type="AlphaFoldDB" id="A0A833H3E6"/>
<dbReference type="PANTHER" id="PTHR31793">
    <property type="entry name" value="4-HYDROXYBENZOYL-COA THIOESTERASE FAMILY MEMBER"/>
    <property type="match status" value="1"/>
</dbReference>
<sequence>MKEVILSYTVPYADTDQMSVVYYANYFVYFERLRNELIRSSGRSYREIEASGLRFPVIEAHCEYFKSALYDDRIEIRGRIAVVEGGRFRVDYRVMRGEEVLVTGHTWHLCISHEGRPRRLPPDILKLAAEQA</sequence>
<comment type="caution">
    <text evidence="3">The sequence shown here is derived from an EMBL/GenBank/DDBJ whole genome shotgun (WGS) entry which is preliminary data.</text>
</comment>
<dbReference type="SUPFAM" id="SSF54637">
    <property type="entry name" value="Thioesterase/thiol ester dehydrase-isomerase"/>
    <property type="match status" value="1"/>
</dbReference>
<reference evidence="3 4" key="1">
    <citation type="submission" date="2019-10" db="EMBL/GenBank/DDBJ databases">
        <title>Extracellular Electron Transfer in a Candidatus Methanoperedens spp. Enrichment Culture.</title>
        <authorList>
            <person name="Berger S."/>
            <person name="Rangel Shaw D."/>
            <person name="Berben T."/>
            <person name="In 'T Zandt M."/>
            <person name="Frank J."/>
            <person name="Reimann J."/>
            <person name="Jetten M.S.M."/>
            <person name="Welte C.U."/>
        </authorList>
    </citation>
    <scope>NUCLEOTIDE SEQUENCE [LARGE SCALE GENOMIC DNA]</scope>
    <source>
        <strain evidence="3">SB12</strain>
    </source>
</reference>
<dbReference type="Proteomes" id="UP000460298">
    <property type="component" value="Unassembled WGS sequence"/>
</dbReference>
<dbReference type="Pfam" id="PF13279">
    <property type="entry name" value="4HBT_2"/>
    <property type="match status" value="1"/>
</dbReference>
<gene>
    <name evidence="3" type="ORF">F9K24_05660</name>
</gene>
<dbReference type="GO" id="GO:0047617">
    <property type="term" value="F:fatty acyl-CoA hydrolase activity"/>
    <property type="evidence" value="ECO:0007669"/>
    <property type="project" value="TreeGrafter"/>
</dbReference>
<dbReference type="InterPro" id="IPR006684">
    <property type="entry name" value="YbgC/YbaW"/>
</dbReference>
<organism evidence="3 4">
    <name type="scientific">Leptonema illini</name>
    <dbReference type="NCBI Taxonomy" id="183"/>
    <lineage>
        <taxon>Bacteria</taxon>
        <taxon>Pseudomonadati</taxon>
        <taxon>Spirochaetota</taxon>
        <taxon>Spirochaetia</taxon>
        <taxon>Leptospirales</taxon>
        <taxon>Leptospiraceae</taxon>
        <taxon>Leptonema</taxon>
    </lineage>
</organism>
<evidence type="ECO:0000313" key="4">
    <source>
        <dbReference type="Proteomes" id="UP000460298"/>
    </source>
</evidence>
<accession>A0A833H3E6</accession>
<dbReference type="PIRSF" id="PIRSF003230">
    <property type="entry name" value="YbgC"/>
    <property type="match status" value="1"/>
</dbReference>
<name>A0A833H3E6_9LEPT</name>
<dbReference type="NCBIfam" id="TIGR00051">
    <property type="entry name" value="YbgC/FadM family acyl-CoA thioesterase"/>
    <property type="match status" value="1"/>
</dbReference>
<proteinExistence type="inferred from homology"/>
<evidence type="ECO:0000313" key="3">
    <source>
        <dbReference type="EMBL" id="KAB2933952.1"/>
    </source>
</evidence>
<protein>
    <submittedName>
        <fullName evidence="3">Acyl-CoA thioesterase</fullName>
    </submittedName>
</protein>
<dbReference type="EMBL" id="WBUI01000004">
    <property type="protein sequence ID" value="KAB2933952.1"/>
    <property type="molecule type" value="Genomic_DNA"/>
</dbReference>
<evidence type="ECO:0000256" key="2">
    <source>
        <dbReference type="ARBA" id="ARBA00022801"/>
    </source>
</evidence>
<dbReference type="CDD" id="cd00586">
    <property type="entry name" value="4HBT"/>
    <property type="match status" value="1"/>
</dbReference>
<keyword evidence="2" id="KW-0378">Hydrolase</keyword>